<keyword evidence="7" id="KW-1185">Reference proteome</keyword>
<dbReference type="InterPro" id="IPR004827">
    <property type="entry name" value="bZIP"/>
</dbReference>
<dbReference type="PANTHER" id="PTHR40621">
    <property type="entry name" value="TRANSCRIPTION FACTOR KAPC-RELATED"/>
    <property type="match status" value="1"/>
</dbReference>
<name>A0A2J6RDV9_HYAVF</name>
<evidence type="ECO:0000256" key="1">
    <source>
        <dbReference type="ARBA" id="ARBA00004123"/>
    </source>
</evidence>
<dbReference type="GO" id="GO:0090575">
    <property type="term" value="C:RNA polymerase II transcription regulator complex"/>
    <property type="evidence" value="ECO:0007669"/>
    <property type="project" value="TreeGrafter"/>
</dbReference>
<evidence type="ECO:0000259" key="5">
    <source>
        <dbReference type="PROSITE" id="PS00036"/>
    </source>
</evidence>
<dbReference type="GO" id="GO:0001228">
    <property type="term" value="F:DNA-binding transcription activator activity, RNA polymerase II-specific"/>
    <property type="evidence" value="ECO:0007669"/>
    <property type="project" value="TreeGrafter"/>
</dbReference>
<feature type="region of interest" description="Disordered" evidence="4">
    <location>
        <begin position="57"/>
        <end position="80"/>
    </location>
</feature>
<dbReference type="CDD" id="cd14688">
    <property type="entry name" value="bZIP_YAP"/>
    <property type="match status" value="1"/>
</dbReference>
<gene>
    <name evidence="6" type="ORF">L207DRAFT_568909</name>
</gene>
<comment type="subcellular location">
    <subcellularLocation>
        <location evidence="1">Nucleus</location>
    </subcellularLocation>
</comment>
<dbReference type="Proteomes" id="UP000235786">
    <property type="component" value="Unassembled WGS sequence"/>
</dbReference>
<evidence type="ECO:0000313" key="7">
    <source>
        <dbReference type="Proteomes" id="UP000235786"/>
    </source>
</evidence>
<evidence type="ECO:0000313" key="6">
    <source>
        <dbReference type="EMBL" id="PMD36698.1"/>
    </source>
</evidence>
<organism evidence="6 7">
    <name type="scientific">Hyaloscypha variabilis (strain UAMH 11265 / GT02V1 / F)</name>
    <name type="common">Meliniomyces variabilis</name>
    <dbReference type="NCBI Taxonomy" id="1149755"/>
    <lineage>
        <taxon>Eukaryota</taxon>
        <taxon>Fungi</taxon>
        <taxon>Dikarya</taxon>
        <taxon>Ascomycota</taxon>
        <taxon>Pezizomycotina</taxon>
        <taxon>Leotiomycetes</taxon>
        <taxon>Helotiales</taxon>
        <taxon>Hyaloscyphaceae</taxon>
        <taxon>Hyaloscypha</taxon>
        <taxon>Hyaloscypha variabilis</taxon>
    </lineage>
</organism>
<keyword evidence="2" id="KW-0539">Nucleus</keyword>
<reference evidence="6 7" key="1">
    <citation type="submission" date="2016-04" db="EMBL/GenBank/DDBJ databases">
        <title>A degradative enzymes factory behind the ericoid mycorrhizal symbiosis.</title>
        <authorList>
            <consortium name="DOE Joint Genome Institute"/>
            <person name="Martino E."/>
            <person name="Morin E."/>
            <person name="Grelet G."/>
            <person name="Kuo A."/>
            <person name="Kohler A."/>
            <person name="Daghino S."/>
            <person name="Barry K."/>
            <person name="Choi C."/>
            <person name="Cichocki N."/>
            <person name="Clum A."/>
            <person name="Copeland A."/>
            <person name="Hainaut M."/>
            <person name="Haridas S."/>
            <person name="Labutti K."/>
            <person name="Lindquist E."/>
            <person name="Lipzen A."/>
            <person name="Khouja H.-R."/>
            <person name="Murat C."/>
            <person name="Ohm R."/>
            <person name="Olson A."/>
            <person name="Spatafora J."/>
            <person name="Veneault-Fourrey C."/>
            <person name="Henrissat B."/>
            <person name="Grigoriev I."/>
            <person name="Martin F."/>
            <person name="Perotto S."/>
        </authorList>
    </citation>
    <scope>NUCLEOTIDE SEQUENCE [LARGE SCALE GENOMIC DNA]</scope>
    <source>
        <strain evidence="6 7">F</strain>
    </source>
</reference>
<feature type="coiled-coil region" evidence="3">
    <location>
        <begin position="108"/>
        <end position="152"/>
    </location>
</feature>
<feature type="compositionally biased region" description="Polar residues" evidence="4">
    <location>
        <begin position="71"/>
        <end position="80"/>
    </location>
</feature>
<evidence type="ECO:0000256" key="4">
    <source>
        <dbReference type="SAM" id="MobiDB-lite"/>
    </source>
</evidence>
<accession>A0A2J6RDV9</accession>
<protein>
    <recommendedName>
        <fullName evidence="5">BZIP domain-containing protein</fullName>
    </recommendedName>
</protein>
<dbReference type="PROSITE" id="PS00036">
    <property type="entry name" value="BZIP_BASIC"/>
    <property type="match status" value="1"/>
</dbReference>
<dbReference type="Gene3D" id="1.20.5.170">
    <property type="match status" value="1"/>
</dbReference>
<feature type="domain" description="BZIP" evidence="5">
    <location>
        <begin position="88"/>
        <end position="103"/>
    </location>
</feature>
<dbReference type="SMART" id="SM00338">
    <property type="entry name" value="BRLZ"/>
    <property type="match status" value="1"/>
</dbReference>
<evidence type="ECO:0000256" key="2">
    <source>
        <dbReference type="ARBA" id="ARBA00023242"/>
    </source>
</evidence>
<dbReference type="EMBL" id="KZ613950">
    <property type="protein sequence ID" value="PMD36698.1"/>
    <property type="molecule type" value="Genomic_DNA"/>
</dbReference>
<dbReference type="PANTHER" id="PTHR40621:SF6">
    <property type="entry name" value="AP-1-LIKE TRANSCRIPTION FACTOR YAP1-RELATED"/>
    <property type="match status" value="1"/>
</dbReference>
<keyword evidence="3" id="KW-0175">Coiled coil</keyword>
<dbReference type="AlphaFoldDB" id="A0A2J6RDV9"/>
<evidence type="ECO:0000256" key="3">
    <source>
        <dbReference type="SAM" id="Coils"/>
    </source>
</evidence>
<proteinExistence type="predicted"/>
<dbReference type="SUPFAM" id="SSF57959">
    <property type="entry name" value="Leucine zipper domain"/>
    <property type="match status" value="1"/>
</dbReference>
<dbReference type="InterPro" id="IPR046347">
    <property type="entry name" value="bZIP_sf"/>
</dbReference>
<dbReference type="GO" id="GO:0000976">
    <property type="term" value="F:transcription cis-regulatory region binding"/>
    <property type="evidence" value="ECO:0007669"/>
    <property type="project" value="InterPro"/>
</dbReference>
<dbReference type="InterPro" id="IPR050936">
    <property type="entry name" value="AP-1-like"/>
</dbReference>
<sequence>MYELSKNTGSPTPSGTLNEEQPAFLEWGYSPTNTSSTANFDWHVDDLLILKDLQTSNWQSPKENSPRSRGVTPQTPTTINSKEAAYNRRLKQNRKAQRAFRARQRERVQCLEQQLNMMVGKYEELQQKYFNLSAAHSRLLNQKKELRENEEELCPSWMYGLNHVTDEFWKKYALEVDDVIPTSSWQ</sequence>